<name>A0A5C5WUG0_9BACT</name>
<dbReference type="RefSeq" id="WP_146514015.1">
    <property type="nucleotide sequence ID" value="NZ_SJPI01000001.1"/>
</dbReference>
<protein>
    <submittedName>
        <fullName evidence="1">Uncharacterized protein</fullName>
    </submittedName>
</protein>
<organism evidence="1 2">
    <name type="scientific">Rubripirellula amarantea</name>
    <dbReference type="NCBI Taxonomy" id="2527999"/>
    <lineage>
        <taxon>Bacteria</taxon>
        <taxon>Pseudomonadati</taxon>
        <taxon>Planctomycetota</taxon>
        <taxon>Planctomycetia</taxon>
        <taxon>Pirellulales</taxon>
        <taxon>Pirellulaceae</taxon>
        <taxon>Rubripirellula</taxon>
    </lineage>
</organism>
<evidence type="ECO:0000313" key="1">
    <source>
        <dbReference type="EMBL" id="TWT53879.1"/>
    </source>
</evidence>
<dbReference type="AlphaFoldDB" id="A0A5C5WUG0"/>
<accession>A0A5C5WUG0</accession>
<dbReference type="Proteomes" id="UP000316598">
    <property type="component" value="Unassembled WGS sequence"/>
</dbReference>
<sequence length="105" mass="11630">MIQTSNAIEKEVSSSTLAKVPATLADASVSPNHQPDCENDHSTLLNADAIMVCLEGRRFVVVRTDEPSELHFADETERDLRELRRGDAVIYRGKPTTVRAVGVYF</sequence>
<gene>
    <name evidence="1" type="ORF">Pla22_15130</name>
</gene>
<reference evidence="1 2" key="1">
    <citation type="submission" date="2019-02" db="EMBL/GenBank/DDBJ databases">
        <title>Deep-cultivation of Planctomycetes and their phenomic and genomic characterization uncovers novel biology.</title>
        <authorList>
            <person name="Wiegand S."/>
            <person name="Jogler M."/>
            <person name="Boedeker C."/>
            <person name="Pinto D."/>
            <person name="Vollmers J."/>
            <person name="Rivas-Marin E."/>
            <person name="Kohn T."/>
            <person name="Peeters S.H."/>
            <person name="Heuer A."/>
            <person name="Rast P."/>
            <person name="Oberbeckmann S."/>
            <person name="Bunk B."/>
            <person name="Jeske O."/>
            <person name="Meyerdierks A."/>
            <person name="Storesund J.E."/>
            <person name="Kallscheuer N."/>
            <person name="Luecker S."/>
            <person name="Lage O.M."/>
            <person name="Pohl T."/>
            <person name="Merkel B.J."/>
            <person name="Hornburger P."/>
            <person name="Mueller R.-W."/>
            <person name="Bruemmer F."/>
            <person name="Labrenz M."/>
            <person name="Spormann A.M."/>
            <person name="Op Den Camp H."/>
            <person name="Overmann J."/>
            <person name="Amann R."/>
            <person name="Jetten M.S.M."/>
            <person name="Mascher T."/>
            <person name="Medema M.H."/>
            <person name="Devos D.P."/>
            <person name="Kaster A.-K."/>
            <person name="Ovreas L."/>
            <person name="Rohde M."/>
            <person name="Galperin M.Y."/>
            <person name="Jogler C."/>
        </authorList>
    </citation>
    <scope>NUCLEOTIDE SEQUENCE [LARGE SCALE GENOMIC DNA]</scope>
    <source>
        <strain evidence="1 2">Pla22</strain>
    </source>
</reference>
<evidence type="ECO:0000313" key="2">
    <source>
        <dbReference type="Proteomes" id="UP000316598"/>
    </source>
</evidence>
<dbReference type="EMBL" id="SJPI01000001">
    <property type="protein sequence ID" value="TWT53879.1"/>
    <property type="molecule type" value="Genomic_DNA"/>
</dbReference>
<proteinExistence type="predicted"/>
<comment type="caution">
    <text evidence="1">The sequence shown here is derived from an EMBL/GenBank/DDBJ whole genome shotgun (WGS) entry which is preliminary data.</text>
</comment>
<keyword evidence="2" id="KW-1185">Reference proteome</keyword>